<protein>
    <recommendedName>
        <fullName evidence="4">Alkaline ceramidase 3-like</fullName>
    </recommendedName>
</protein>
<gene>
    <name evidence="2" type="ORF">HUJ06_018933</name>
</gene>
<proteinExistence type="predicted"/>
<keyword evidence="1" id="KW-1133">Transmembrane helix</keyword>
<evidence type="ECO:0000313" key="3">
    <source>
        <dbReference type="Proteomes" id="UP000607653"/>
    </source>
</evidence>
<keyword evidence="1" id="KW-0472">Membrane</keyword>
<evidence type="ECO:0000256" key="1">
    <source>
        <dbReference type="SAM" id="Phobius"/>
    </source>
</evidence>
<dbReference type="Proteomes" id="UP000607653">
    <property type="component" value="Unassembled WGS sequence"/>
</dbReference>
<accession>A0A823A1Z6</accession>
<feature type="transmembrane region" description="Helical" evidence="1">
    <location>
        <begin position="175"/>
        <end position="194"/>
    </location>
</feature>
<dbReference type="PANTHER" id="PTHR34368">
    <property type="entry name" value="OS01G0962200 PROTEIN"/>
    <property type="match status" value="1"/>
</dbReference>
<feature type="transmembrane region" description="Helical" evidence="1">
    <location>
        <begin position="237"/>
        <end position="255"/>
    </location>
</feature>
<evidence type="ECO:0008006" key="4">
    <source>
        <dbReference type="Google" id="ProtNLM"/>
    </source>
</evidence>
<sequence>MVWVHHHLRRLKSTRLWGGAFLCWVCLMLTTPKIPHSPKHHVFADMRNFLGVPNTLNVISNFPFLVVGVLGLVLCLQGSLFAISLRGEVWGWAFFYAGVTAMAFGSAYYHLKPDDDRVLWDRLPMMVAYASLFSSFIIERVGERVGLISLFLLLLMSLASIAYERSFNDLRLCMMFHLIPCIAIPTMTFVFPPKYTHSRYWLWAAGVYLLAKFEGIVDRKIYGSNHYIISGHSLEHLCLVMIPVLLSMMLIYRSIKIPRYTTYQHGKHGSSVSCCAYVLALNLGITCLLNLFCFFIVQIN</sequence>
<comment type="caution">
    <text evidence="2">The sequence shown here is derived from an EMBL/GenBank/DDBJ whole genome shotgun (WGS) entry which is preliminary data.</text>
</comment>
<keyword evidence="1" id="KW-0812">Transmembrane</keyword>
<dbReference type="AlphaFoldDB" id="A0A823A1Z6"/>
<feature type="transmembrane region" description="Helical" evidence="1">
    <location>
        <begin position="89"/>
        <end position="111"/>
    </location>
</feature>
<evidence type="ECO:0000313" key="2">
    <source>
        <dbReference type="EMBL" id="DAD48996.1"/>
    </source>
</evidence>
<name>A0A823A1Z6_NELNU</name>
<keyword evidence="3" id="KW-1185">Reference proteome</keyword>
<feature type="transmembrane region" description="Helical" evidence="1">
    <location>
        <begin position="145"/>
        <end position="163"/>
    </location>
</feature>
<feature type="transmembrane region" description="Helical" evidence="1">
    <location>
        <begin position="275"/>
        <end position="297"/>
    </location>
</feature>
<feature type="transmembrane region" description="Helical" evidence="1">
    <location>
        <begin position="56"/>
        <end position="83"/>
    </location>
</feature>
<feature type="transmembrane region" description="Helical" evidence="1">
    <location>
        <begin position="16"/>
        <end position="35"/>
    </location>
</feature>
<organism evidence="2 3">
    <name type="scientific">Nelumbo nucifera</name>
    <name type="common">Sacred lotus</name>
    <dbReference type="NCBI Taxonomy" id="4432"/>
    <lineage>
        <taxon>Eukaryota</taxon>
        <taxon>Viridiplantae</taxon>
        <taxon>Streptophyta</taxon>
        <taxon>Embryophyta</taxon>
        <taxon>Tracheophyta</taxon>
        <taxon>Spermatophyta</taxon>
        <taxon>Magnoliopsida</taxon>
        <taxon>Proteales</taxon>
        <taxon>Nelumbonaceae</taxon>
        <taxon>Nelumbo</taxon>
    </lineage>
</organism>
<reference evidence="2 3" key="1">
    <citation type="journal article" date="2020" name="Mol. Biol. Evol.">
        <title>Distinct Expression and Methylation Patterns for Genes with Different Fates following a Single Whole-Genome Duplication in Flowering Plants.</title>
        <authorList>
            <person name="Shi T."/>
            <person name="Rahmani R.S."/>
            <person name="Gugger P.F."/>
            <person name="Wang M."/>
            <person name="Li H."/>
            <person name="Zhang Y."/>
            <person name="Li Z."/>
            <person name="Wang Q."/>
            <person name="Van de Peer Y."/>
            <person name="Marchal K."/>
            <person name="Chen J."/>
        </authorList>
    </citation>
    <scope>NUCLEOTIDE SEQUENCE [LARGE SCALE GENOMIC DNA]</scope>
    <source>
        <tissue evidence="2">Leaf</tissue>
    </source>
</reference>
<dbReference type="PANTHER" id="PTHR34368:SF2">
    <property type="entry name" value="ALKALINE PHYTOCERAMIDASE (APHC)"/>
    <property type="match status" value="1"/>
</dbReference>
<dbReference type="EMBL" id="DUZY01000008">
    <property type="protein sequence ID" value="DAD48996.1"/>
    <property type="molecule type" value="Genomic_DNA"/>
</dbReference>